<name>A0A1Z4BZA0_9GAMM</name>
<gene>
    <name evidence="4" type="ORF">AADEFJLK_02892</name>
    <name evidence="3" type="ORF">CEK71_11195</name>
</gene>
<dbReference type="KEGG" id="mpsy:CEK71_11195"/>
<dbReference type="InterPro" id="IPR008160">
    <property type="entry name" value="Collagen"/>
</dbReference>
<feature type="compositionally biased region" description="Low complexity" evidence="1">
    <location>
        <begin position="28"/>
        <end position="41"/>
    </location>
</feature>
<reference evidence="3 5" key="1">
    <citation type="submission" date="2017-06" db="EMBL/GenBank/DDBJ databases">
        <title>Genome Sequencing of the methanotroph Methylovulum psychrotolerants str. HV10-M2 isolated from a high-altitude environment.</title>
        <authorList>
            <person name="Mateos-Rivera A."/>
        </authorList>
    </citation>
    <scope>NUCLEOTIDE SEQUENCE [LARGE SCALE GENOMIC DNA]</scope>
    <source>
        <strain evidence="3 5">HV10_M2</strain>
    </source>
</reference>
<dbReference type="AlphaFoldDB" id="A0A1Z4BZA0"/>
<feature type="region of interest" description="Disordered" evidence="1">
    <location>
        <begin position="27"/>
        <end position="76"/>
    </location>
</feature>
<evidence type="ECO:0000313" key="3">
    <source>
        <dbReference type="EMBL" id="ASF46590.1"/>
    </source>
</evidence>
<sequence length="76" mass="7265">MNRLMILSALLAVLGLTACDQPTVVNVPAGPAGPAGAKGATGNQGDTGAQGNTGNKGEAGKPGDSTTVIVTPPAQP</sequence>
<feature type="chain" id="PRO_5036313115" description="Collagen-like protein" evidence="2">
    <location>
        <begin position="19"/>
        <end position="76"/>
    </location>
</feature>
<feature type="signal peptide" evidence="2">
    <location>
        <begin position="1"/>
        <end position="18"/>
    </location>
</feature>
<accession>A0A1Z4BZA0</accession>
<evidence type="ECO:0000256" key="2">
    <source>
        <dbReference type="SAM" id="SignalP"/>
    </source>
</evidence>
<proteinExistence type="predicted"/>
<dbReference type="EMBL" id="PGFZ01000006">
    <property type="protein sequence ID" value="POZ51442.1"/>
    <property type="molecule type" value="Genomic_DNA"/>
</dbReference>
<dbReference type="Proteomes" id="UP000197019">
    <property type="component" value="Chromosome"/>
</dbReference>
<dbReference type="PROSITE" id="PS51257">
    <property type="entry name" value="PROKAR_LIPOPROTEIN"/>
    <property type="match status" value="1"/>
</dbReference>
<keyword evidence="2" id="KW-0732">Signal</keyword>
<keyword evidence="5" id="KW-1185">Reference proteome</keyword>
<dbReference type="Pfam" id="PF01391">
    <property type="entry name" value="Collagen"/>
    <property type="match status" value="1"/>
</dbReference>
<evidence type="ECO:0000313" key="6">
    <source>
        <dbReference type="Proteomes" id="UP000237423"/>
    </source>
</evidence>
<reference evidence="4 6" key="2">
    <citation type="submission" date="2017-11" db="EMBL/GenBank/DDBJ databases">
        <title>Draft Genome Sequence of Methylobacter psychrotolerans Sph1T, an Obligate Methanotroph from Low-Temperature Environments.</title>
        <authorList>
            <person name="Oshkin I.Y."/>
            <person name="Miroshnikov K."/>
            <person name="Belova S.E."/>
            <person name="Korzhenkov A."/>
            <person name="Toshchakov S.V."/>
            <person name="Dedysh S.N."/>
        </authorList>
    </citation>
    <scope>NUCLEOTIDE SEQUENCE [LARGE SCALE GENOMIC DNA]</scope>
    <source>
        <strain evidence="4 6">Sph1</strain>
    </source>
</reference>
<dbReference type="EMBL" id="CP022129">
    <property type="protein sequence ID" value="ASF46590.1"/>
    <property type="molecule type" value="Genomic_DNA"/>
</dbReference>
<dbReference type="Proteomes" id="UP000237423">
    <property type="component" value="Unassembled WGS sequence"/>
</dbReference>
<evidence type="ECO:0008006" key="7">
    <source>
        <dbReference type="Google" id="ProtNLM"/>
    </source>
</evidence>
<evidence type="ECO:0000256" key="1">
    <source>
        <dbReference type="SAM" id="MobiDB-lite"/>
    </source>
</evidence>
<feature type="compositionally biased region" description="Polar residues" evidence="1">
    <location>
        <begin position="43"/>
        <end position="55"/>
    </location>
</feature>
<evidence type="ECO:0000313" key="4">
    <source>
        <dbReference type="EMBL" id="POZ51442.1"/>
    </source>
</evidence>
<organism evidence="3 5">
    <name type="scientific">Methylovulum psychrotolerans</name>
    <dbReference type="NCBI Taxonomy" id="1704499"/>
    <lineage>
        <taxon>Bacteria</taxon>
        <taxon>Pseudomonadati</taxon>
        <taxon>Pseudomonadota</taxon>
        <taxon>Gammaproteobacteria</taxon>
        <taxon>Methylococcales</taxon>
        <taxon>Methylococcaceae</taxon>
        <taxon>Methylovulum</taxon>
    </lineage>
</organism>
<dbReference type="RefSeq" id="WP_088619462.1">
    <property type="nucleotide sequence ID" value="NZ_CP022129.1"/>
</dbReference>
<protein>
    <recommendedName>
        <fullName evidence="7">Collagen-like protein</fullName>
    </recommendedName>
</protein>
<evidence type="ECO:0000313" key="5">
    <source>
        <dbReference type="Proteomes" id="UP000197019"/>
    </source>
</evidence>